<dbReference type="Pfam" id="PF00116">
    <property type="entry name" value="COX2"/>
    <property type="match status" value="1"/>
</dbReference>
<evidence type="ECO:0000256" key="6">
    <source>
        <dbReference type="ARBA" id="ARBA00022692"/>
    </source>
</evidence>
<name>A0ABU2G9K1_9EURY</name>
<evidence type="ECO:0000259" key="16">
    <source>
        <dbReference type="PROSITE" id="PS50999"/>
    </source>
</evidence>
<dbReference type="PROSITE" id="PS00078">
    <property type="entry name" value="COX2"/>
    <property type="match status" value="1"/>
</dbReference>
<keyword evidence="4" id="KW-0813">Transport</keyword>
<comment type="similarity">
    <text evidence="2">Belongs to the cytochrome c oxidase subunit 2 family.</text>
</comment>
<evidence type="ECO:0000256" key="9">
    <source>
        <dbReference type="ARBA" id="ARBA00022982"/>
    </source>
</evidence>
<dbReference type="SUPFAM" id="SSF49503">
    <property type="entry name" value="Cupredoxins"/>
    <property type="match status" value="1"/>
</dbReference>
<dbReference type="Gene3D" id="2.60.40.420">
    <property type="entry name" value="Cupredoxins - blue copper proteins"/>
    <property type="match status" value="1"/>
</dbReference>
<evidence type="ECO:0000259" key="15">
    <source>
        <dbReference type="PROSITE" id="PS50857"/>
    </source>
</evidence>
<keyword evidence="6 14" id="KW-0812">Transmembrane</keyword>
<evidence type="ECO:0000256" key="13">
    <source>
        <dbReference type="ARBA" id="ARBA00031389"/>
    </source>
</evidence>
<dbReference type="InterPro" id="IPR008972">
    <property type="entry name" value="Cupredoxin"/>
</dbReference>
<dbReference type="EMBL" id="JAMQOQ010000009">
    <property type="protein sequence ID" value="MDS0296874.1"/>
    <property type="molecule type" value="Genomic_DNA"/>
</dbReference>
<dbReference type="InterPro" id="IPR036257">
    <property type="entry name" value="Cyt_c_oxidase_su2_TM_sf"/>
</dbReference>
<evidence type="ECO:0000256" key="2">
    <source>
        <dbReference type="ARBA" id="ARBA00007866"/>
    </source>
</evidence>
<gene>
    <name evidence="17" type="primary">coxB</name>
    <name evidence="17" type="ORF">NDI79_22150</name>
</gene>
<keyword evidence="5" id="KW-0679">Respiratory chain</keyword>
<dbReference type="NCBIfam" id="TIGR02866">
    <property type="entry name" value="CoxB"/>
    <property type="match status" value="1"/>
</dbReference>
<dbReference type="CDD" id="cd13914">
    <property type="entry name" value="CuRO_HCO_II_like_3"/>
    <property type="match status" value="1"/>
</dbReference>
<dbReference type="InterPro" id="IPR011759">
    <property type="entry name" value="Cyt_c_oxidase_su2_TM_dom"/>
</dbReference>
<dbReference type="Pfam" id="PF02790">
    <property type="entry name" value="COX2_TM"/>
    <property type="match status" value="1"/>
</dbReference>
<dbReference type="PROSITE" id="PS50857">
    <property type="entry name" value="COX2_CUA"/>
    <property type="match status" value="1"/>
</dbReference>
<dbReference type="InterPro" id="IPR014222">
    <property type="entry name" value="Cyt_c_oxidase_su2"/>
</dbReference>
<keyword evidence="11" id="KW-0186">Copper</keyword>
<protein>
    <recommendedName>
        <fullName evidence="3">cytochrome-c oxidase</fullName>
        <ecNumber evidence="3">7.1.1.9</ecNumber>
    </recommendedName>
    <alternativeName>
        <fullName evidence="13">Cytochrome c oxidase polypeptide II</fullName>
    </alternativeName>
</protein>
<dbReference type="InterPro" id="IPR002429">
    <property type="entry name" value="CcO_II-like_C"/>
</dbReference>
<keyword evidence="8" id="KW-1278">Translocase</keyword>
<keyword evidence="18" id="KW-1185">Reference proteome</keyword>
<organism evidence="17 18">
    <name type="scientific">Halogeometricum luteum</name>
    <dbReference type="NCBI Taxonomy" id="2950537"/>
    <lineage>
        <taxon>Archaea</taxon>
        <taxon>Methanobacteriati</taxon>
        <taxon>Methanobacteriota</taxon>
        <taxon>Stenosarchaea group</taxon>
        <taxon>Halobacteria</taxon>
        <taxon>Halobacteriales</taxon>
        <taxon>Haloferacaceae</taxon>
        <taxon>Halogeometricum</taxon>
    </lineage>
</organism>
<proteinExistence type="inferred from homology"/>
<dbReference type="Proteomes" id="UP001254813">
    <property type="component" value="Unassembled WGS sequence"/>
</dbReference>
<dbReference type="PRINTS" id="PR01166">
    <property type="entry name" value="CYCOXIDASEII"/>
</dbReference>
<keyword evidence="10 14" id="KW-1133">Transmembrane helix</keyword>
<feature type="transmembrane region" description="Helical" evidence="14">
    <location>
        <begin position="86"/>
        <end position="105"/>
    </location>
</feature>
<evidence type="ECO:0000256" key="1">
    <source>
        <dbReference type="ARBA" id="ARBA00004141"/>
    </source>
</evidence>
<dbReference type="SUPFAM" id="SSF81464">
    <property type="entry name" value="Cytochrome c oxidase subunit II-like, transmembrane region"/>
    <property type="match status" value="1"/>
</dbReference>
<evidence type="ECO:0000256" key="11">
    <source>
        <dbReference type="ARBA" id="ARBA00023008"/>
    </source>
</evidence>
<evidence type="ECO:0000256" key="10">
    <source>
        <dbReference type="ARBA" id="ARBA00022989"/>
    </source>
</evidence>
<evidence type="ECO:0000313" key="17">
    <source>
        <dbReference type="EMBL" id="MDS0296874.1"/>
    </source>
</evidence>
<keyword evidence="9" id="KW-0249">Electron transport</keyword>
<keyword evidence="7" id="KW-0479">Metal-binding</keyword>
<feature type="domain" description="Cytochrome oxidase subunit II transmembrane region profile" evidence="16">
    <location>
        <begin position="15"/>
        <end position="112"/>
    </location>
</feature>
<dbReference type="InterPro" id="IPR001505">
    <property type="entry name" value="Copper_CuA"/>
</dbReference>
<evidence type="ECO:0000256" key="5">
    <source>
        <dbReference type="ARBA" id="ARBA00022660"/>
    </source>
</evidence>
<comment type="caution">
    <text evidence="17">The sequence shown here is derived from an EMBL/GenBank/DDBJ whole genome shotgun (WGS) entry which is preliminary data.</text>
</comment>
<sequence length="239" mass="26523">MNRVKQLLLGLGFAVIGMSIVALPVAAAGYDSTTEALIQSLNLKLLYVAVPITILVEGILIYTVWRFRNNDDPKPTKENRRLEITWTVATAIILLFVGVASYQVLALPAVTATPQVTDSEQANATEVTVVGQQFLWTFKYPEENVTSRGTLVLPANRTVYLNITSRDVIHSVHIPELGLKQDAVPGQYNLLRTTPTSQGTYQLYCAEYCGVGHSQMTATVKVVSYDEYQQWLEDQKQSQ</sequence>
<dbReference type="InterPro" id="IPR045187">
    <property type="entry name" value="CcO_II"/>
</dbReference>
<evidence type="ECO:0000256" key="3">
    <source>
        <dbReference type="ARBA" id="ARBA00012949"/>
    </source>
</evidence>
<dbReference type="Gene3D" id="1.10.287.90">
    <property type="match status" value="1"/>
</dbReference>
<evidence type="ECO:0000256" key="8">
    <source>
        <dbReference type="ARBA" id="ARBA00022967"/>
    </source>
</evidence>
<evidence type="ECO:0000313" key="18">
    <source>
        <dbReference type="Proteomes" id="UP001254813"/>
    </source>
</evidence>
<comment type="subcellular location">
    <subcellularLocation>
        <location evidence="1">Membrane</location>
        <topology evidence="1">Multi-pass membrane protein</topology>
    </subcellularLocation>
</comment>
<evidence type="ECO:0000256" key="14">
    <source>
        <dbReference type="SAM" id="Phobius"/>
    </source>
</evidence>
<reference evidence="17 18" key="1">
    <citation type="submission" date="2022-06" db="EMBL/GenBank/DDBJ databases">
        <title>Halogeometricum sp. a new haloarchaeum isolate from saline soil.</title>
        <authorList>
            <person name="Strakova D."/>
            <person name="Galisteo C."/>
            <person name="Sanchez-Porro C."/>
            <person name="Ventosa A."/>
        </authorList>
    </citation>
    <scope>NUCLEOTIDE SEQUENCE [LARGE SCALE GENOMIC DNA]</scope>
    <source>
        <strain evidence="18">S3BR25-2</strain>
    </source>
</reference>
<dbReference type="PROSITE" id="PS50999">
    <property type="entry name" value="COX2_TM"/>
    <property type="match status" value="1"/>
</dbReference>
<accession>A0ABU2G9K1</accession>
<evidence type="ECO:0000256" key="12">
    <source>
        <dbReference type="ARBA" id="ARBA00023136"/>
    </source>
</evidence>
<keyword evidence="12 14" id="KW-0472">Membrane</keyword>
<dbReference type="PANTHER" id="PTHR22888">
    <property type="entry name" value="CYTOCHROME C OXIDASE, SUBUNIT II"/>
    <property type="match status" value="1"/>
</dbReference>
<dbReference type="EC" id="7.1.1.9" evidence="3"/>
<dbReference type="RefSeq" id="WP_310930811.1">
    <property type="nucleotide sequence ID" value="NZ_JAMQOQ010000009.1"/>
</dbReference>
<feature type="domain" description="Cytochrome oxidase subunit II copper A binding" evidence="15">
    <location>
        <begin position="122"/>
        <end position="234"/>
    </location>
</feature>
<evidence type="ECO:0000256" key="4">
    <source>
        <dbReference type="ARBA" id="ARBA00022448"/>
    </source>
</evidence>
<dbReference type="PANTHER" id="PTHR22888:SF9">
    <property type="entry name" value="CYTOCHROME C OXIDASE SUBUNIT 2"/>
    <property type="match status" value="1"/>
</dbReference>
<evidence type="ECO:0000256" key="7">
    <source>
        <dbReference type="ARBA" id="ARBA00022723"/>
    </source>
</evidence>
<feature type="transmembrane region" description="Helical" evidence="14">
    <location>
        <begin position="45"/>
        <end position="65"/>
    </location>
</feature>